<dbReference type="AlphaFoldDB" id="A0AAV5CLB1"/>
<keyword evidence="1" id="KW-0175">Coiled coil</keyword>
<comment type="caution">
    <text evidence="3">The sequence shown here is derived from an EMBL/GenBank/DDBJ whole genome shotgun (WGS) entry which is preliminary data.</text>
</comment>
<proteinExistence type="predicted"/>
<protein>
    <submittedName>
        <fullName evidence="3">Uncharacterized protein</fullName>
    </submittedName>
</protein>
<accession>A0AAV5CLB1</accession>
<evidence type="ECO:0000313" key="3">
    <source>
        <dbReference type="EMBL" id="GJM99263.1"/>
    </source>
</evidence>
<evidence type="ECO:0000313" key="4">
    <source>
        <dbReference type="Proteomes" id="UP001054889"/>
    </source>
</evidence>
<sequence length="120" mass="13640">MKKETRTLSSPSNLSKRRRSKTLTKDLAKVNESSELCTSTSKKYQEKCNSLLEENKALVKAIEDLKTRSRSLMKKLESSQASTSKGCGRCQNIDVDMIAKQDAIIKSYPIKSRNLRRKLK</sequence>
<reference evidence="3" key="1">
    <citation type="journal article" date="2018" name="DNA Res.">
        <title>Multiple hybrid de novo genome assembly of finger millet, an orphan allotetraploid crop.</title>
        <authorList>
            <person name="Hatakeyama M."/>
            <person name="Aluri S."/>
            <person name="Balachadran M.T."/>
            <person name="Sivarajan S.R."/>
            <person name="Patrignani A."/>
            <person name="Gruter S."/>
            <person name="Poveda L."/>
            <person name="Shimizu-Inatsugi R."/>
            <person name="Baeten J."/>
            <person name="Francoijs K.J."/>
            <person name="Nataraja K.N."/>
            <person name="Reddy Y.A.N."/>
            <person name="Phadnis S."/>
            <person name="Ravikumar R.L."/>
            <person name="Schlapbach R."/>
            <person name="Sreeman S.M."/>
            <person name="Shimizu K.K."/>
        </authorList>
    </citation>
    <scope>NUCLEOTIDE SEQUENCE</scope>
</reference>
<organism evidence="3 4">
    <name type="scientific">Eleusine coracana subsp. coracana</name>
    <dbReference type="NCBI Taxonomy" id="191504"/>
    <lineage>
        <taxon>Eukaryota</taxon>
        <taxon>Viridiplantae</taxon>
        <taxon>Streptophyta</taxon>
        <taxon>Embryophyta</taxon>
        <taxon>Tracheophyta</taxon>
        <taxon>Spermatophyta</taxon>
        <taxon>Magnoliopsida</taxon>
        <taxon>Liliopsida</taxon>
        <taxon>Poales</taxon>
        <taxon>Poaceae</taxon>
        <taxon>PACMAD clade</taxon>
        <taxon>Chloridoideae</taxon>
        <taxon>Cynodonteae</taxon>
        <taxon>Eleusininae</taxon>
        <taxon>Eleusine</taxon>
    </lineage>
</organism>
<feature type="region of interest" description="Disordered" evidence="2">
    <location>
        <begin position="1"/>
        <end position="25"/>
    </location>
</feature>
<gene>
    <name evidence="3" type="primary">ga16350</name>
    <name evidence="3" type="ORF">PR202_ga16350</name>
</gene>
<reference evidence="3" key="2">
    <citation type="submission" date="2021-12" db="EMBL/GenBank/DDBJ databases">
        <title>Resequencing data analysis of finger millet.</title>
        <authorList>
            <person name="Hatakeyama M."/>
            <person name="Aluri S."/>
            <person name="Balachadran M.T."/>
            <person name="Sivarajan S.R."/>
            <person name="Poveda L."/>
            <person name="Shimizu-Inatsugi R."/>
            <person name="Schlapbach R."/>
            <person name="Sreeman S.M."/>
            <person name="Shimizu K.K."/>
        </authorList>
    </citation>
    <scope>NUCLEOTIDE SEQUENCE</scope>
</reference>
<dbReference type="EMBL" id="BQKI01000007">
    <property type="protein sequence ID" value="GJM99263.1"/>
    <property type="molecule type" value="Genomic_DNA"/>
</dbReference>
<evidence type="ECO:0000256" key="1">
    <source>
        <dbReference type="SAM" id="Coils"/>
    </source>
</evidence>
<dbReference type="Proteomes" id="UP001054889">
    <property type="component" value="Unassembled WGS sequence"/>
</dbReference>
<evidence type="ECO:0000256" key="2">
    <source>
        <dbReference type="SAM" id="MobiDB-lite"/>
    </source>
</evidence>
<feature type="coiled-coil region" evidence="1">
    <location>
        <begin position="41"/>
        <end position="82"/>
    </location>
</feature>
<keyword evidence="4" id="KW-1185">Reference proteome</keyword>
<name>A0AAV5CLB1_ELECO</name>